<evidence type="ECO:0000313" key="2">
    <source>
        <dbReference type="Proteomes" id="UP000830671"/>
    </source>
</evidence>
<dbReference type="EMBL" id="CP019476">
    <property type="protein sequence ID" value="UQC83354.1"/>
    <property type="molecule type" value="Genomic_DNA"/>
</dbReference>
<gene>
    <name evidence="1" type="ORF">CLUP02_08849</name>
</gene>
<name>A0A9Q8STJ4_9PEZI</name>
<dbReference type="KEGG" id="clup:CLUP02_08849"/>
<evidence type="ECO:0000313" key="1">
    <source>
        <dbReference type="EMBL" id="UQC83354.1"/>
    </source>
</evidence>
<reference evidence="1" key="1">
    <citation type="journal article" date="2021" name="Mol. Plant Microbe Interact.">
        <title>Complete Genome Sequence of the Plant-Pathogenic Fungus Colletotrichum lupini.</title>
        <authorList>
            <person name="Baroncelli R."/>
            <person name="Pensec F."/>
            <person name="Da Lio D."/>
            <person name="Boufleur T."/>
            <person name="Vicente I."/>
            <person name="Sarrocco S."/>
            <person name="Picot A."/>
            <person name="Baraldi E."/>
            <person name="Sukno S."/>
            <person name="Thon M."/>
            <person name="Le Floch G."/>
        </authorList>
    </citation>
    <scope>NUCLEOTIDE SEQUENCE</scope>
    <source>
        <strain evidence="1">IMI 504893</strain>
    </source>
</reference>
<keyword evidence="2" id="KW-1185">Reference proteome</keyword>
<dbReference type="Proteomes" id="UP000830671">
    <property type="component" value="Chromosome 4"/>
</dbReference>
<proteinExistence type="predicted"/>
<dbReference type="GeneID" id="73342840"/>
<organism evidence="1 2">
    <name type="scientific">Colletotrichum lupini</name>
    <dbReference type="NCBI Taxonomy" id="145971"/>
    <lineage>
        <taxon>Eukaryota</taxon>
        <taxon>Fungi</taxon>
        <taxon>Dikarya</taxon>
        <taxon>Ascomycota</taxon>
        <taxon>Pezizomycotina</taxon>
        <taxon>Sordariomycetes</taxon>
        <taxon>Hypocreomycetidae</taxon>
        <taxon>Glomerellales</taxon>
        <taxon>Glomerellaceae</taxon>
        <taxon>Colletotrichum</taxon>
        <taxon>Colletotrichum acutatum species complex</taxon>
    </lineage>
</organism>
<dbReference type="AlphaFoldDB" id="A0A9Q8STJ4"/>
<accession>A0A9Q8STJ4</accession>
<dbReference type="RefSeq" id="XP_049144973.1">
    <property type="nucleotide sequence ID" value="XM_049287830.1"/>
</dbReference>
<sequence>MSQEASKPTLEDRLLDRGMIVAPATLLTWCPAAPNNTVAFLRRSGRSWAVCLHPSPWHAWIPTQVNPTAEKITT</sequence>
<protein>
    <submittedName>
        <fullName evidence="1">Uncharacterized protein</fullName>
    </submittedName>
</protein>